<dbReference type="STRING" id="428990.SAMN06295987_102775"/>
<feature type="transmembrane region" description="Helical" evidence="2">
    <location>
        <begin position="209"/>
        <end position="229"/>
    </location>
</feature>
<dbReference type="PANTHER" id="PTHR40115:SF1">
    <property type="entry name" value="INNER MEMBRANE PROTEIN WITH PEPSY TM HELIX"/>
    <property type="match status" value="1"/>
</dbReference>
<keyword evidence="2" id="KW-1133">Transmembrane helix</keyword>
<name>A0A1U6HN51_9SPHN</name>
<evidence type="ECO:0000256" key="1">
    <source>
        <dbReference type="SAM" id="MobiDB-lite"/>
    </source>
</evidence>
<dbReference type="RefSeq" id="WP_245828944.1">
    <property type="nucleotide sequence ID" value="NZ_FVZE01000002.1"/>
</dbReference>
<dbReference type="PANTHER" id="PTHR40115">
    <property type="entry name" value="INNER MEMBRANE PROTEIN WITH PEPSY TM HELIX"/>
    <property type="match status" value="1"/>
</dbReference>
<gene>
    <name evidence="3" type="ORF">SAMN06295987_102775</name>
</gene>
<evidence type="ECO:0000313" key="3">
    <source>
        <dbReference type="EMBL" id="SLJ97051.1"/>
    </source>
</evidence>
<proteinExistence type="predicted"/>
<reference evidence="4" key="1">
    <citation type="submission" date="2017-02" db="EMBL/GenBank/DDBJ databases">
        <authorList>
            <person name="Varghese N."/>
            <person name="Submissions S."/>
        </authorList>
    </citation>
    <scope>NUCLEOTIDE SEQUENCE [LARGE SCALE GENOMIC DNA]</scope>
    <source>
        <strain evidence="4">SM117</strain>
    </source>
</reference>
<dbReference type="InterPro" id="IPR032307">
    <property type="entry name" value="PepSY_TM-like_2"/>
</dbReference>
<dbReference type="AlphaFoldDB" id="A0A1U6HN51"/>
<accession>A0A1U6HN51</accession>
<keyword evidence="2" id="KW-0472">Membrane</keyword>
<feature type="region of interest" description="Disordered" evidence="1">
    <location>
        <begin position="1"/>
        <end position="26"/>
    </location>
</feature>
<keyword evidence="4" id="KW-1185">Reference proteome</keyword>
<evidence type="ECO:0008006" key="5">
    <source>
        <dbReference type="Google" id="ProtNLM"/>
    </source>
</evidence>
<organism evidence="3 4">
    <name type="scientific">Novosphingobium mathurense</name>
    <dbReference type="NCBI Taxonomy" id="428990"/>
    <lineage>
        <taxon>Bacteria</taxon>
        <taxon>Pseudomonadati</taxon>
        <taxon>Pseudomonadota</taxon>
        <taxon>Alphaproteobacteria</taxon>
        <taxon>Sphingomonadales</taxon>
        <taxon>Sphingomonadaceae</taxon>
        <taxon>Novosphingobium</taxon>
    </lineage>
</organism>
<keyword evidence="2" id="KW-0812">Transmembrane</keyword>
<protein>
    <recommendedName>
        <fullName evidence="5">PepSY-associated TM region</fullName>
    </recommendedName>
</protein>
<feature type="transmembrane region" description="Helical" evidence="2">
    <location>
        <begin position="42"/>
        <end position="64"/>
    </location>
</feature>
<evidence type="ECO:0000313" key="4">
    <source>
        <dbReference type="Proteomes" id="UP000190989"/>
    </source>
</evidence>
<feature type="transmembrane region" description="Helical" evidence="2">
    <location>
        <begin position="180"/>
        <end position="203"/>
    </location>
</feature>
<dbReference type="Proteomes" id="UP000190989">
    <property type="component" value="Unassembled WGS sequence"/>
</dbReference>
<sequence>MPDTTTTLRVGANAAPSGRSGGTARPRKKLTRGFWLRHLHTWHWISSAVSLVGLMLFVITGFTLNHAADISSQPQVVEGSANLPAELRESLSGLATEGKAPLPRDLRTELSGQTGMTISTAPAELSEDEVYLAMPRPGGDAWVAIDRTTGDVTWESSDRGWISYLNDLHKGRDTGKAWRLFIDVFVLSAMVFIGTGFVLLWLHGRNRPATWPLTGLGFLVPFLLALFFIH</sequence>
<dbReference type="Pfam" id="PF16357">
    <property type="entry name" value="PepSY_TM_like_2"/>
    <property type="match status" value="1"/>
</dbReference>
<dbReference type="EMBL" id="FVZE01000002">
    <property type="protein sequence ID" value="SLJ97051.1"/>
    <property type="molecule type" value="Genomic_DNA"/>
</dbReference>
<evidence type="ECO:0000256" key="2">
    <source>
        <dbReference type="SAM" id="Phobius"/>
    </source>
</evidence>